<name>A0A9K3CXN7_9EUKA</name>
<dbReference type="Gene3D" id="1.25.10.10">
    <property type="entry name" value="Leucine-rich Repeat Variant"/>
    <property type="match status" value="1"/>
</dbReference>
<dbReference type="EMBL" id="BDIP01001835">
    <property type="protein sequence ID" value="GIQ85233.1"/>
    <property type="molecule type" value="Genomic_DNA"/>
</dbReference>
<dbReference type="InterPro" id="IPR016024">
    <property type="entry name" value="ARM-type_fold"/>
</dbReference>
<evidence type="ECO:0000313" key="1">
    <source>
        <dbReference type="EMBL" id="GIQ85233.1"/>
    </source>
</evidence>
<gene>
    <name evidence="1" type="ORF">KIPB_006869</name>
</gene>
<dbReference type="Proteomes" id="UP000265618">
    <property type="component" value="Unassembled WGS sequence"/>
</dbReference>
<protein>
    <submittedName>
        <fullName evidence="1">Uncharacterized protein</fullName>
    </submittedName>
</protein>
<keyword evidence="2" id="KW-1185">Reference proteome</keyword>
<organism evidence="1 2">
    <name type="scientific">Kipferlia bialata</name>
    <dbReference type="NCBI Taxonomy" id="797122"/>
    <lineage>
        <taxon>Eukaryota</taxon>
        <taxon>Metamonada</taxon>
        <taxon>Carpediemonas-like organisms</taxon>
        <taxon>Kipferlia</taxon>
    </lineage>
</organism>
<sequence length="353" mass="36674">VTPPPSPSEQDEARRVAGRILCTAVRHPDAVHSLNALEGPDPLPVNLTGTLGVIGQAQAKQAGETTPVLSTFCQSHVCAVLVKASKDTLPSVRESAATAVETLSMSSAGCTFLSNGGVAPYVVAAALFELGLQVPDDYMIPDAAPMPVRSSSPVSHPACACLLNACTELVASGTDTLELLLRFGLLHCLHAAVSLSLSLRDQALSLLVDLSSMPRVGVDVVTGEGRMQTLVEIGCSLSLEASQAAEDACLVLANGCVSGDGSVLVPMRQHLPALISAINGMADRGAKGMGEGGSILLEARPLTSLVAVLAQDRAMLDTVLSTVSDSTLRKACTPIPHHATRPEMYHLDDTRFM</sequence>
<reference evidence="1 2" key="1">
    <citation type="journal article" date="2018" name="PLoS ONE">
        <title>The draft genome of Kipferlia bialata reveals reductive genome evolution in fornicate parasites.</title>
        <authorList>
            <person name="Tanifuji G."/>
            <person name="Takabayashi S."/>
            <person name="Kume K."/>
            <person name="Takagi M."/>
            <person name="Nakayama T."/>
            <person name="Kamikawa R."/>
            <person name="Inagaki Y."/>
            <person name="Hashimoto T."/>
        </authorList>
    </citation>
    <scope>NUCLEOTIDE SEQUENCE [LARGE SCALE GENOMIC DNA]</scope>
    <source>
        <strain evidence="1">NY0173</strain>
    </source>
</reference>
<accession>A0A9K3CXN7</accession>
<proteinExistence type="predicted"/>
<dbReference type="AlphaFoldDB" id="A0A9K3CXN7"/>
<dbReference type="InterPro" id="IPR011989">
    <property type="entry name" value="ARM-like"/>
</dbReference>
<evidence type="ECO:0000313" key="2">
    <source>
        <dbReference type="Proteomes" id="UP000265618"/>
    </source>
</evidence>
<dbReference type="SUPFAM" id="SSF48371">
    <property type="entry name" value="ARM repeat"/>
    <property type="match status" value="1"/>
</dbReference>
<comment type="caution">
    <text evidence="1">The sequence shown here is derived from an EMBL/GenBank/DDBJ whole genome shotgun (WGS) entry which is preliminary data.</text>
</comment>
<feature type="non-terminal residue" evidence="1">
    <location>
        <position position="353"/>
    </location>
</feature>